<reference evidence="2" key="2">
    <citation type="submission" date="2015-01" db="EMBL/GenBank/DDBJ databases">
        <title>Evolutionary Origins and Diversification of the Mycorrhizal Mutualists.</title>
        <authorList>
            <consortium name="DOE Joint Genome Institute"/>
            <consortium name="Mycorrhizal Genomics Consortium"/>
            <person name="Kohler A."/>
            <person name="Kuo A."/>
            <person name="Nagy L.G."/>
            <person name="Floudas D."/>
            <person name="Copeland A."/>
            <person name="Barry K.W."/>
            <person name="Cichocki N."/>
            <person name="Veneault-Fourrey C."/>
            <person name="LaButti K."/>
            <person name="Lindquist E.A."/>
            <person name="Lipzen A."/>
            <person name="Lundell T."/>
            <person name="Morin E."/>
            <person name="Murat C."/>
            <person name="Riley R."/>
            <person name="Ohm R."/>
            <person name="Sun H."/>
            <person name="Tunlid A."/>
            <person name="Henrissat B."/>
            <person name="Grigoriev I.V."/>
            <person name="Hibbett D.S."/>
            <person name="Martin F."/>
        </authorList>
    </citation>
    <scope>NUCLEOTIDE SEQUENCE [LARGE SCALE GENOMIC DNA]</scope>
    <source>
        <strain evidence="2">LaAM-08-1</strain>
    </source>
</reference>
<proteinExistence type="predicted"/>
<name>A0A0C9XW38_9AGAR</name>
<dbReference type="HOGENOM" id="CLU_3087581_0_0_1"/>
<sequence>MYHNSDLSLFYPDANVAGGPHANRHLSFCNSSNKQKRSFRMTISCVAIFEDI</sequence>
<evidence type="ECO:0000313" key="1">
    <source>
        <dbReference type="EMBL" id="KIK05799.1"/>
    </source>
</evidence>
<dbReference type="EMBL" id="KN838557">
    <property type="protein sequence ID" value="KIK05799.1"/>
    <property type="molecule type" value="Genomic_DNA"/>
</dbReference>
<protein>
    <submittedName>
        <fullName evidence="1">Uncharacterized protein</fullName>
    </submittedName>
</protein>
<gene>
    <name evidence="1" type="ORF">K443DRAFT_674859</name>
</gene>
<dbReference type="Proteomes" id="UP000054477">
    <property type="component" value="Unassembled WGS sequence"/>
</dbReference>
<evidence type="ECO:0000313" key="2">
    <source>
        <dbReference type="Proteomes" id="UP000054477"/>
    </source>
</evidence>
<organism evidence="1 2">
    <name type="scientific">Laccaria amethystina LaAM-08-1</name>
    <dbReference type="NCBI Taxonomy" id="1095629"/>
    <lineage>
        <taxon>Eukaryota</taxon>
        <taxon>Fungi</taxon>
        <taxon>Dikarya</taxon>
        <taxon>Basidiomycota</taxon>
        <taxon>Agaricomycotina</taxon>
        <taxon>Agaricomycetes</taxon>
        <taxon>Agaricomycetidae</taxon>
        <taxon>Agaricales</taxon>
        <taxon>Agaricineae</taxon>
        <taxon>Hydnangiaceae</taxon>
        <taxon>Laccaria</taxon>
    </lineage>
</organism>
<keyword evidence="2" id="KW-1185">Reference proteome</keyword>
<accession>A0A0C9XW38</accession>
<dbReference type="AlphaFoldDB" id="A0A0C9XW38"/>
<reference evidence="1 2" key="1">
    <citation type="submission" date="2014-04" db="EMBL/GenBank/DDBJ databases">
        <authorList>
            <consortium name="DOE Joint Genome Institute"/>
            <person name="Kuo A."/>
            <person name="Kohler A."/>
            <person name="Nagy L.G."/>
            <person name="Floudas D."/>
            <person name="Copeland A."/>
            <person name="Barry K.W."/>
            <person name="Cichocki N."/>
            <person name="Veneault-Fourrey C."/>
            <person name="LaButti K."/>
            <person name="Lindquist E.A."/>
            <person name="Lipzen A."/>
            <person name="Lundell T."/>
            <person name="Morin E."/>
            <person name="Murat C."/>
            <person name="Sun H."/>
            <person name="Tunlid A."/>
            <person name="Henrissat B."/>
            <person name="Grigoriev I.V."/>
            <person name="Hibbett D.S."/>
            <person name="Martin F."/>
            <person name="Nordberg H.P."/>
            <person name="Cantor M.N."/>
            <person name="Hua S.X."/>
        </authorList>
    </citation>
    <scope>NUCLEOTIDE SEQUENCE [LARGE SCALE GENOMIC DNA]</scope>
    <source>
        <strain evidence="1 2">LaAM-08-1</strain>
    </source>
</reference>